<evidence type="ECO:0000256" key="6">
    <source>
        <dbReference type="ARBA" id="ARBA00023237"/>
    </source>
</evidence>
<dbReference type="Gene3D" id="2.170.130.10">
    <property type="entry name" value="TonB-dependent receptor, plug domain"/>
    <property type="match status" value="1"/>
</dbReference>
<comment type="subcellular location">
    <subcellularLocation>
        <location evidence="1 7">Cell outer membrane</location>
    </subcellularLocation>
</comment>
<keyword evidence="7" id="KW-0798">TonB box</keyword>
<keyword evidence="12" id="KW-1185">Reference proteome</keyword>
<evidence type="ECO:0000256" key="2">
    <source>
        <dbReference type="ARBA" id="ARBA00022448"/>
    </source>
</evidence>
<dbReference type="CDD" id="cd01347">
    <property type="entry name" value="ligand_gated_channel"/>
    <property type="match status" value="1"/>
</dbReference>
<keyword evidence="11" id="KW-0675">Receptor</keyword>
<dbReference type="Gene3D" id="3.55.50.30">
    <property type="match status" value="1"/>
</dbReference>
<feature type="region of interest" description="Disordered" evidence="8">
    <location>
        <begin position="113"/>
        <end position="137"/>
    </location>
</feature>
<keyword evidence="3" id="KW-0406">Ion transport</keyword>
<dbReference type="InterPro" id="IPR036942">
    <property type="entry name" value="Beta-barrel_TonB_sf"/>
</dbReference>
<sequence>MRATNRLVRLAILQALACTSGLLLAAPGSANADPAQFDIGPQPLPDALKNFAAQAKMQLLYRYDVVRSATANPVSGQLEKRAALEQMLRGTGLVAIYSGEDTATIRPVAIEKKRADATSSDTPASPSTSSTVPGGHSGFIRLAQAQTPPAREPQESSTPGETIQEVVVTGLRQSLETSMSIKRDSLGIVDAISPEDIGKLPDTNLAESLQRITGVSIDRSGGEGAFVTVRGFGPEFNTVLLNGRQIATPTDPSQASGRAFSFDTLASELIAGVEVFKSSVAHLQSGGVGSAINVRTARPFDYRGFKLSASADVNYEDNSEDTSPDAAFLISDRFFDGRLGILASGSYQRRKDRLNQAQTDGWIVNGGTPAAQINGGAGVQATASNPQANLFVPQNFDTKVTFEDRKRVGGTLVLQYKPNDDLTITADTLYSRFTNTTDARSFGHWFTPSNLTNVVTDANGTAIDLTQGVGMASDFHDKAFDKKTRLTATGLNAEWKISDRMTLNLDGSFSRAKEDPNGGAESELALLGYTGQTIRYQSDGSVLPFTTGFVRPSSGANAGVAGGTEPMFQHVMLYRGYGVDDEVTQLRADLAVEGDDANEGLTSLRLGGLFSRDKKDTALYSNDGGTGCTTCGYNNPSPASVPIGVFNAGGGFLSGISGADRLTTQWLTFDGQSLFDAITREQQALTPGFTFAPPKVNDSLVEEKVYGGYLQAVFAGSLGGRSFSSVVGVRVENTQADISGLATNFVALTRLANDATQYGVATAGTATVTQSNHYTDILPNLSFKWALTDEITARFATSQTMTRPTLEQLSPVTTLVTLRPGNFAAASGTPDLEPFRSNNLDLSFEYYYGRANFISVGVYYKDVSNFIVLNQTTGVVNNASGTPLLDPATGQPAQFTITAPTNGENAQVYGLEAGIQQSFGDSGFGVQLNGTLAHSDKDLDPQDLTNKFALTGLSNSANGVLFYDNRSNFEARMALNWRENFLQYLSPPPLNGAGQAVTQVRGRYQLDASATYHINETLGVFVEGVNLTNRPVLKYAYYEDQFLYAEDSGRRYKIGVRAQF</sequence>
<dbReference type="SUPFAM" id="SSF56935">
    <property type="entry name" value="Porins"/>
    <property type="match status" value="1"/>
</dbReference>
<keyword evidence="6" id="KW-0998">Cell outer membrane</keyword>
<reference evidence="12" key="1">
    <citation type="journal article" date="2019" name="Int. J. Syst. Evol. Microbiol.">
        <title>The Global Catalogue of Microorganisms (GCM) 10K type strain sequencing project: providing services to taxonomists for standard genome sequencing and annotation.</title>
        <authorList>
            <consortium name="The Broad Institute Genomics Platform"/>
            <consortium name="The Broad Institute Genome Sequencing Center for Infectious Disease"/>
            <person name="Wu L."/>
            <person name="Ma J."/>
        </authorList>
    </citation>
    <scope>NUCLEOTIDE SEQUENCE [LARGE SCALE GENOMIC DNA]</scope>
    <source>
        <strain evidence="12">CGMCC 1.10759</strain>
    </source>
</reference>
<dbReference type="PANTHER" id="PTHR40980">
    <property type="entry name" value="PLUG DOMAIN-CONTAINING PROTEIN"/>
    <property type="match status" value="1"/>
</dbReference>
<dbReference type="NCBIfam" id="TIGR01782">
    <property type="entry name" value="TonB-Xanth-Caul"/>
    <property type="match status" value="1"/>
</dbReference>
<keyword evidence="3" id="KW-0410">Iron transport</keyword>
<dbReference type="Pfam" id="PF07715">
    <property type="entry name" value="Plug"/>
    <property type="match status" value="1"/>
</dbReference>
<evidence type="ECO:0000259" key="10">
    <source>
        <dbReference type="SMART" id="SM00965"/>
    </source>
</evidence>
<evidence type="ECO:0000313" key="11">
    <source>
        <dbReference type="EMBL" id="MFC4314132.1"/>
    </source>
</evidence>
<evidence type="ECO:0000256" key="8">
    <source>
        <dbReference type="SAM" id="MobiDB-lite"/>
    </source>
</evidence>
<dbReference type="RefSeq" id="WP_380605062.1">
    <property type="nucleotide sequence ID" value="NZ_JBHSDU010000015.1"/>
</dbReference>
<dbReference type="Pfam" id="PF00593">
    <property type="entry name" value="TonB_dep_Rec_b-barrel"/>
    <property type="match status" value="1"/>
</dbReference>
<evidence type="ECO:0000256" key="7">
    <source>
        <dbReference type="RuleBase" id="RU003357"/>
    </source>
</evidence>
<dbReference type="Gene3D" id="2.40.170.20">
    <property type="entry name" value="TonB-dependent receptor, beta-barrel domain"/>
    <property type="match status" value="1"/>
</dbReference>
<dbReference type="InterPro" id="IPR012910">
    <property type="entry name" value="Plug_dom"/>
</dbReference>
<dbReference type="InterPro" id="IPR037066">
    <property type="entry name" value="Plug_dom_sf"/>
</dbReference>
<comment type="similarity">
    <text evidence="7">Belongs to the TonB-dependent receptor family.</text>
</comment>
<keyword evidence="5 7" id="KW-0472">Membrane</keyword>
<feature type="signal peptide" evidence="9">
    <location>
        <begin position="1"/>
        <end position="25"/>
    </location>
</feature>
<evidence type="ECO:0000256" key="9">
    <source>
        <dbReference type="SAM" id="SignalP"/>
    </source>
</evidence>
<keyword evidence="9" id="KW-0732">Signal</keyword>
<dbReference type="InterPro" id="IPR010104">
    <property type="entry name" value="TonB_rcpt_bac"/>
</dbReference>
<dbReference type="InterPro" id="IPR011662">
    <property type="entry name" value="Secretin/TonB_short_N"/>
</dbReference>
<evidence type="ECO:0000256" key="5">
    <source>
        <dbReference type="ARBA" id="ARBA00023136"/>
    </source>
</evidence>
<proteinExistence type="inferred from homology"/>
<gene>
    <name evidence="11" type="ORF">ACFPN2_33975</name>
</gene>
<dbReference type="SMART" id="SM00965">
    <property type="entry name" value="STN"/>
    <property type="match status" value="1"/>
</dbReference>
<evidence type="ECO:0000256" key="1">
    <source>
        <dbReference type="ARBA" id="ARBA00004442"/>
    </source>
</evidence>
<name>A0ABV8T3V5_9GAMM</name>
<feature type="chain" id="PRO_5047067506" evidence="9">
    <location>
        <begin position="26"/>
        <end position="1060"/>
    </location>
</feature>
<keyword evidence="4" id="KW-0408">Iron</keyword>
<feature type="compositionally biased region" description="Low complexity" evidence="8">
    <location>
        <begin position="117"/>
        <end position="131"/>
    </location>
</feature>
<evidence type="ECO:0000256" key="3">
    <source>
        <dbReference type="ARBA" id="ARBA00022496"/>
    </source>
</evidence>
<comment type="caution">
    <text evidence="11">The sequence shown here is derived from an EMBL/GenBank/DDBJ whole genome shotgun (WGS) entry which is preliminary data.</text>
</comment>
<accession>A0ABV8T3V5</accession>
<dbReference type="EMBL" id="JBHSDU010000015">
    <property type="protein sequence ID" value="MFC4314132.1"/>
    <property type="molecule type" value="Genomic_DNA"/>
</dbReference>
<evidence type="ECO:0000313" key="12">
    <source>
        <dbReference type="Proteomes" id="UP001595904"/>
    </source>
</evidence>
<evidence type="ECO:0000256" key="4">
    <source>
        <dbReference type="ARBA" id="ARBA00023004"/>
    </source>
</evidence>
<feature type="domain" description="Secretin/TonB short N-terminal" evidence="10">
    <location>
        <begin position="57"/>
        <end position="108"/>
    </location>
</feature>
<dbReference type="InterPro" id="IPR000531">
    <property type="entry name" value="Beta-barrel_TonB"/>
</dbReference>
<organism evidence="11 12">
    <name type="scientific">Steroidobacter flavus</name>
    <dbReference type="NCBI Taxonomy" id="1842136"/>
    <lineage>
        <taxon>Bacteria</taxon>
        <taxon>Pseudomonadati</taxon>
        <taxon>Pseudomonadota</taxon>
        <taxon>Gammaproteobacteria</taxon>
        <taxon>Steroidobacterales</taxon>
        <taxon>Steroidobacteraceae</taxon>
        <taxon>Steroidobacter</taxon>
    </lineage>
</organism>
<keyword evidence="2" id="KW-0813">Transport</keyword>
<dbReference type="PANTHER" id="PTHR40980:SF3">
    <property type="entry name" value="TONB-DEPENDENT RECEPTOR-LIKE BETA-BARREL DOMAIN-CONTAINING PROTEIN"/>
    <property type="match status" value="1"/>
</dbReference>
<dbReference type="Proteomes" id="UP001595904">
    <property type="component" value="Unassembled WGS sequence"/>
</dbReference>
<protein>
    <submittedName>
        <fullName evidence="11">TonB-dependent receptor</fullName>
    </submittedName>
</protein>